<dbReference type="Gene3D" id="3.40.50.1450">
    <property type="entry name" value="HybD-like"/>
    <property type="match status" value="1"/>
</dbReference>
<dbReference type="Pfam" id="PF03418">
    <property type="entry name" value="Peptidase_A25"/>
    <property type="match status" value="1"/>
</dbReference>
<reference evidence="4 5" key="1">
    <citation type="submission" date="2019-12" db="EMBL/GenBank/DDBJ databases">
        <title>Whole-genome analyses of novel actinobacteria.</title>
        <authorList>
            <person name="Sahin N."/>
            <person name="Saygin H."/>
        </authorList>
    </citation>
    <scope>NUCLEOTIDE SEQUENCE [LARGE SCALE GENOMIC DNA]</scope>
    <source>
        <strain evidence="4 5">KC615</strain>
    </source>
</reference>
<name>A0A6I4VYM3_9BACL</name>
<dbReference type="AlphaFoldDB" id="A0A6I4VYM3"/>
<keyword evidence="1" id="KW-0645">Protease</keyword>
<evidence type="ECO:0000313" key="4">
    <source>
        <dbReference type="EMBL" id="MXQ53584.1"/>
    </source>
</evidence>
<gene>
    <name evidence="4" type="ORF">GSM42_07550</name>
</gene>
<evidence type="ECO:0000313" key="5">
    <source>
        <dbReference type="Proteomes" id="UP000430692"/>
    </source>
</evidence>
<dbReference type="RefSeq" id="WP_160800942.1">
    <property type="nucleotide sequence ID" value="NZ_WUUL01000004.1"/>
</dbReference>
<dbReference type="Proteomes" id="UP000430692">
    <property type="component" value="Unassembled WGS sequence"/>
</dbReference>
<accession>A0A6I4VYM3</accession>
<dbReference type="GO" id="GO:0006508">
    <property type="term" value="P:proteolysis"/>
    <property type="evidence" value="ECO:0007669"/>
    <property type="project" value="UniProtKB-KW"/>
</dbReference>
<dbReference type="InterPro" id="IPR005080">
    <property type="entry name" value="Peptidase_A25"/>
</dbReference>
<keyword evidence="3" id="KW-0865">Zymogen</keyword>
<dbReference type="GO" id="GO:0008233">
    <property type="term" value="F:peptidase activity"/>
    <property type="evidence" value="ECO:0007669"/>
    <property type="project" value="UniProtKB-KW"/>
</dbReference>
<evidence type="ECO:0000256" key="2">
    <source>
        <dbReference type="ARBA" id="ARBA00022801"/>
    </source>
</evidence>
<protein>
    <submittedName>
        <fullName evidence="4">GPR endopeptidase</fullName>
    </submittedName>
</protein>
<keyword evidence="5" id="KW-1185">Reference proteome</keyword>
<comment type="caution">
    <text evidence="4">The sequence shown here is derived from an EMBL/GenBank/DDBJ whole genome shotgun (WGS) entry which is preliminary data.</text>
</comment>
<organism evidence="4 5">
    <name type="scientific">Shimazuella alba</name>
    <dbReference type="NCBI Taxonomy" id="2690964"/>
    <lineage>
        <taxon>Bacteria</taxon>
        <taxon>Bacillati</taxon>
        <taxon>Bacillota</taxon>
        <taxon>Bacilli</taxon>
        <taxon>Bacillales</taxon>
        <taxon>Thermoactinomycetaceae</taxon>
        <taxon>Shimazuella</taxon>
    </lineage>
</organism>
<evidence type="ECO:0000256" key="3">
    <source>
        <dbReference type="ARBA" id="ARBA00023145"/>
    </source>
</evidence>
<keyword evidence="2" id="KW-0378">Hydrolase</keyword>
<dbReference type="SUPFAM" id="SSF53163">
    <property type="entry name" value="HybD-like"/>
    <property type="match status" value="1"/>
</dbReference>
<dbReference type="InterPro" id="IPR023430">
    <property type="entry name" value="Pept_HybD-like_dom_sf"/>
</dbReference>
<evidence type="ECO:0000256" key="1">
    <source>
        <dbReference type="ARBA" id="ARBA00022670"/>
    </source>
</evidence>
<dbReference type="GO" id="GO:0009847">
    <property type="term" value="P:spore germination"/>
    <property type="evidence" value="ECO:0007669"/>
    <property type="project" value="InterPro"/>
</dbReference>
<dbReference type="EMBL" id="WUUL01000004">
    <property type="protein sequence ID" value="MXQ53584.1"/>
    <property type="molecule type" value="Genomic_DNA"/>
</dbReference>
<sequence length="127" mass="14009">MGVPTVVDAVTIAFDTVNYLLAYLSREMSGVKGNPLDPLNRPELKELEQQEIPSETKSKMLGLVGELEDDEKRQLIHEILAPLGQNLMVTPKEVDDFIADMAKVIATGLNCALHESVTMDNVVTHLH</sequence>
<proteinExistence type="predicted"/>